<keyword evidence="1" id="KW-0472">Membrane</keyword>
<reference evidence="3" key="1">
    <citation type="submission" date="2019-10" db="EMBL/GenBank/DDBJ databases">
        <title>Lacipirellula parvula gen. nov., sp. nov., representing a lineage of planctomycetes widespread in freshwater anoxic habitats, and description of the family Lacipirellulaceae.</title>
        <authorList>
            <person name="Dedysh S.N."/>
            <person name="Kulichevskaya I.S."/>
            <person name="Beletsky A.V."/>
            <person name="Rakitin A.L."/>
            <person name="Mardanov A.V."/>
            <person name="Ivanova A.A."/>
            <person name="Saltykova V.X."/>
            <person name="Rijpstra W.I.C."/>
            <person name="Sinninghe Damste J.S."/>
            <person name="Ravin N.V."/>
        </authorList>
    </citation>
    <scope>NUCLEOTIDE SEQUENCE [LARGE SCALE GENOMIC DNA]</scope>
    <source>
        <strain evidence="3">PX69</strain>
    </source>
</reference>
<evidence type="ECO:0000313" key="2">
    <source>
        <dbReference type="EMBL" id="BBO35923.1"/>
    </source>
</evidence>
<dbReference type="AlphaFoldDB" id="A0A5K7XMN8"/>
<keyword evidence="1" id="KW-0812">Transmembrane</keyword>
<accession>A0A5K7XMN8</accession>
<dbReference type="RefSeq" id="WP_152101195.1">
    <property type="nucleotide sequence ID" value="NZ_AP021861.1"/>
</dbReference>
<organism evidence="2 3">
    <name type="scientific">Lacipirellula parvula</name>
    <dbReference type="NCBI Taxonomy" id="2650471"/>
    <lineage>
        <taxon>Bacteria</taxon>
        <taxon>Pseudomonadati</taxon>
        <taxon>Planctomycetota</taxon>
        <taxon>Planctomycetia</taxon>
        <taxon>Pirellulales</taxon>
        <taxon>Lacipirellulaceae</taxon>
        <taxon>Lacipirellula</taxon>
    </lineage>
</organism>
<evidence type="ECO:0000313" key="3">
    <source>
        <dbReference type="Proteomes" id="UP000326837"/>
    </source>
</evidence>
<gene>
    <name evidence="2" type="ORF">PLANPX_5535</name>
</gene>
<dbReference type="EMBL" id="AP021861">
    <property type="protein sequence ID" value="BBO35923.1"/>
    <property type="molecule type" value="Genomic_DNA"/>
</dbReference>
<sequence length="131" mass="14468">MDLGKPAKIILGGLTIWPLVYPFICVVLFFTLVVGSLQLQPNQNPVTSGLPAGMLVIFALHLLTAFIAIGLLVVYLLYLYHTERVPADKKALWAVVLFLGSVLAMAVFFCIYIWPSEWPRDAGPERRPALG</sequence>
<feature type="transmembrane region" description="Helical" evidence="1">
    <location>
        <begin position="91"/>
        <end position="114"/>
    </location>
</feature>
<dbReference type="KEGG" id="lpav:PLANPX_5535"/>
<protein>
    <submittedName>
        <fullName evidence="2">Uncharacterized protein</fullName>
    </submittedName>
</protein>
<dbReference type="Proteomes" id="UP000326837">
    <property type="component" value="Chromosome"/>
</dbReference>
<name>A0A5K7XMN8_9BACT</name>
<feature type="transmembrane region" description="Helical" evidence="1">
    <location>
        <begin position="54"/>
        <end position="79"/>
    </location>
</feature>
<proteinExistence type="predicted"/>
<keyword evidence="1" id="KW-1133">Transmembrane helix</keyword>
<feature type="transmembrane region" description="Helical" evidence="1">
    <location>
        <begin position="9"/>
        <end position="34"/>
    </location>
</feature>
<evidence type="ECO:0000256" key="1">
    <source>
        <dbReference type="SAM" id="Phobius"/>
    </source>
</evidence>
<keyword evidence="3" id="KW-1185">Reference proteome</keyword>